<dbReference type="Gene3D" id="3.20.20.10">
    <property type="entry name" value="Alanine racemase"/>
    <property type="match status" value="1"/>
</dbReference>
<dbReference type="InterPro" id="IPR029066">
    <property type="entry name" value="PLP-binding_barrel"/>
</dbReference>
<dbReference type="HAMAP" id="MF_02087">
    <property type="entry name" value="PLP_homeostasis"/>
    <property type="match status" value="1"/>
</dbReference>
<dbReference type="Proteomes" id="UP000630936">
    <property type="component" value="Unassembled WGS sequence"/>
</dbReference>
<dbReference type="InterPro" id="IPR011078">
    <property type="entry name" value="PyrdxlP_homeostasis"/>
</dbReference>
<dbReference type="RefSeq" id="WP_229869029.1">
    <property type="nucleotide sequence ID" value="NZ_BMWG01000004.1"/>
</dbReference>
<dbReference type="InterPro" id="IPR001608">
    <property type="entry name" value="Ala_racemase_N"/>
</dbReference>
<keyword evidence="1 2" id="KW-0663">Pyridoxal phosphate</keyword>
<dbReference type="CDD" id="cd00635">
    <property type="entry name" value="PLPDE_III_YBL036c_like"/>
    <property type="match status" value="1"/>
</dbReference>
<evidence type="ECO:0000313" key="7">
    <source>
        <dbReference type="Proteomes" id="UP000630936"/>
    </source>
</evidence>
<reference evidence="6" key="1">
    <citation type="journal article" date="2014" name="Int. J. Syst. Evol. Microbiol.">
        <title>Complete genome sequence of Corynebacterium casei LMG S-19264T (=DSM 44701T), isolated from a smear-ripened cheese.</title>
        <authorList>
            <consortium name="US DOE Joint Genome Institute (JGI-PGF)"/>
            <person name="Walter F."/>
            <person name="Albersmeier A."/>
            <person name="Kalinowski J."/>
            <person name="Ruckert C."/>
        </authorList>
    </citation>
    <scope>NUCLEOTIDE SEQUENCE</scope>
    <source>
        <strain evidence="6">JCM 4988</strain>
    </source>
</reference>
<dbReference type="NCBIfam" id="TIGR00044">
    <property type="entry name" value="YggS family pyridoxal phosphate-dependent enzyme"/>
    <property type="match status" value="1"/>
</dbReference>
<sequence>MSDDELDRADPLSGLDATRAAIAEACARAGRSTDSVTLVAASKTVPREVLGKAVGRGLHVYGENRVQEAQAKWPALRAEHPGVELHLIGPLQTNKARDAVALFDVIHSVDRFSLSEALFRQGEKQGRRPKVFVQVNTGLERQKAGVAPSDTDMFLEICRGKHELDVIGLMCIPPVDEPSEEHFVQLREIAERNGLTSLSMGMSGDFASAIEHGATHVRVGSAIFGNRAYPAA</sequence>
<evidence type="ECO:0000313" key="6">
    <source>
        <dbReference type="EMBL" id="GGZ28737.1"/>
    </source>
</evidence>
<protein>
    <recommendedName>
        <fullName evidence="2">Pyridoxal phosphate homeostasis protein</fullName>
        <shortName evidence="2">PLP homeostasis protein</shortName>
    </recommendedName>
</protein>
<gene>
    <name evidence="6" type="ORF">GCM10010387_22780</name>
</gene>
<comment type="caution">
    <text evidence="6">The sequence shown here is derived from an EMBL/GenBank/DDBJ whole genome shotgun (WGS) entry which is preliminary data.</text>
</comment>
<accession>A0A918Q265</accession>
<proteinExistence type="inferred from homology"/>
<name>A0A918Q265_9ACTN</name>
<reference evidence="6" key="2">
    <citation type="submission" date="2020-09" db="EMBL/GenBank/DDBJ databases">
        <authorList>
            <person name="Sun Q."/>
            <person name="Ohkuma M."/>
        </authorList>
    </citation>
    <scope>NUCLEOTIDE SEQUENCE</scope>
    <source>
        <strain evidence="6">JCM 4988</strain>
    </source>
</reference>
<comment type="similarity">
    <text evidence="2 4">Belongs to the pyridoxal phosphate-binding protein YggS/PROSC family.</text>
</comment>
<keyword evidence="7" id="KW-1185">Reference proteome</keyword>
<dbReference type="EMBL" id="BMWG01000004">
    <property type="protein sequence ID" value="GGZ28737.1"/>
    <property type="molecule type" value="Genomic_DNA"/>
</dbReference>
<dbReference type="AlphaFoldDB" id="A0A918Q265"/>
<feature type="domain" description="Alanine racemase N-terminal" evidence="5">
    <location>
        <begin position="50"/>
        <end position="226"/>
    </location>
</feature>
<dbReference type="PIRSF" id="PIRSF004848">
    <property type="entry name" value="YBL036c_PLPDEIII"/>
    <property type="match status" value="1"/>
</dbReference>
<dbReference type="GO" id="GO:0030170">
    <property type="term" value="F:pyridoxal phosphate binding"/>
    <property type="evidence" value="ECO:0007669"/>
    <property type="project" value="UniProtKB-UniRule"/>
</dbReference>
<dbReference type="SUPFAM" id="SSF51419">
    <property type="entry name" value="PLP-binding barrel"/>
    <property type="match status" value="1"/>
</dbReference>
<dbReference type="PANTHER" id="PTHR10146">
    <property type="entry name" value="PROLINE SYNTHETASE CO-TRANSCRIBED BACTERIAL HOMOLOG PROTEIN"/>
    <property type="match status" value="1"/>
</dbReference>
<comment type="cofactor">
    <cofactor evidence="3">
        <name>pyridoxal 5'-phosphate</name>
        <dbReference type="ChEBI" id="CHEBI:597326"/>
    </cofactor>
</comment>
<comment type="function">
    <text evidence="2">Pyridoxal 5'-phosphate (PLP)-binding protein, which is involved in PLP homeostasis.</text>
</comment>
<dbReference type="FunFam" id="3.20.20.10:FF:000018">
    <property type="entry name" value="Pyridoxal phosphate homeostasis protein"/>
    <property type="match status" value="1"/>
</dbReference>
<evidence type="ECO:0000256" key="3">
    <source>
        <dbReference type="PIRSR" id="PIRSR004848-1"/>
    </source>
</evidence>
<dbReference type="Pfam" id="PF01168">
    <property type="entry name" value="Ala_racemase_N"/>
    <property type="match status" value="1"/>
</dbReference>
<evidence type="ECO:0000256" key="2">
    <source>
        <dbReference type="HAMAP-Rule" id="MF_02087"/>
    </source>
</evidence>
<evidence type="ECO:0000259" key="5">
    <source>
        <dbReference type="Pfam" id="PF01168"/>
    </source>
</evidence>
<dbReference type="PANTHER" id="PTHR10146:SF14">
    <property type="entry name" value="PYRIDOXAL PHOSPHATE HOMEOSTASIS PROTEIN"/>
    <property type="match status" value="1"/>
</dbReference>
<evidence type="ECO:0000256" key="4">
    <source>
        <dbReference type="RuleBase" id="RU004514"/>
    </source>
</evidence>
<evidence type="ECO:0000256" key="1">
    <source>
        <dbReference type="ARBA" id="ARBA00022898"/>
    </source>
</evidence>
<feature type="modified residue" description="N6-(pyridoxal phosphate)lysine" evidence="2 3">
    <location>
        <position position="43"/>
    </location>
</feature>
<organism evidence="6 7">
    <name type="scientific">Streptomyces inusitatus</name>
    <dbReference type="NCBI Taxonomy" id="68221"/>
    <lineage>
        <taxon>Bacteria</taxon>
        <taxon>Bacillati</taxon>
        <taxon>Actinomycetota</taxon>
        <taxon>Actinomycetes</taxon>
        <taxon>Kitasatosporales</taxon>
        <taxon>Streptomycetaceae</taxon>
        <taxon>Streptomyces</taxon>
    </lineage>
</organism>